<protein>
    <submittedName>
        <fullName evidence="2">Uncharacterized protein</fullName>
    </submittedName>
</protein>
<dbReference type="AlphaFoldDB" id="A0A137NYZ7"/>
<keyword evidence="3" id="KW-1185">Reference proteome</keyword>
<sequence>MKLTIICTLLSIINSTPLAVLNSIISSIPSNPLTPTLENILEDPFAIFNQPAVTTTPTPTATPTGANATVVTPTPTAAAEVLYVSPDPIYGGDTIAAPYDSMYVGSVEPIYGQAPPAIDYVDNSNNGQGTIYTDNNQPNSQYNGVSVEEQALNYSSQFYDSDYNLNHGYA</sequence>
<organism evidence="2 3">
    <name type="scientific">Conidiobolus coronatus (strain ATCC 28846 / CBS 209.66 / NRRL 28638)</name>
    <name type="common">Delacroixia coronata</name>
    <dbReference type="NCBI Taxonomy" id="796925"/>
    <lineage>
        <taxon>Eukaryota</taxon>
        <taxon>Fungi</taxon>
        <taxon>Fungi incertae sedis</taxon>
        <taxon>Zoopagomycota</taxon>
        <taxon>Entomophthoromycotina</taxon>
        <taxon>Entomophthoromycetes</taxon>
        <taxon>Entomophthorales</taxon>
        <taxon>Ancylistaceae</taxon>
        <taxon>Conidiobolus</taxon>
    </lineage>
</organism>
<keyword evidence="1" id="KW-0732">Signal</keyword>
<gene>
    <name evidence="2" type="ORF">CONCODRAFT_72567</name>
</gene>
<dbReference type="Proteomes" id="UP000070444">
    <property type="component" value="Unassembled WGS sequence"/>
</dbReference>
<evidence type="ECO:0000313" key="3">
    <source>
        <dbReference type="Proteomes" id="UP000070444"/>
    </source>
</evidence>
<feature type="signal peptide" evidence="1">
    <location>
        <begin position="1"/>
        <end position="15"/>
    </location>
</feature>
<proteinExistence type="predicted"/>
<accession>A0A137NYZ7</accession>
<feature type="chain" id="PRO_5012339414" evidence="1">
    <location>
        <begin position="16"/>
        <end position="170"/>
    </location>
</feature>
<evidence type="ECO:0000313" key="2">
    <source>
        <dbReference type="EMBL" id="KXN68016.1"/>
    </source>
</evidence>
<evidence type="ECO:0000256" key="1">
    <source>
        <dbReference type="SAM" id="SignalP"/>
    </source>
</evidence>
<name>A0A137NYZ7_CONC2</name>
<dbReference type="EMBL" id="KQ964600">
    <property type="protein sequence ID" value="KXN68016.1"/>
    <property type="molecule type" value="Genomic_DNA"/>
</dbReference>
<reference evidence="2 3" key="1">
    <citation type="journal article" date="2015" name="Genome Biol. Evol.">
        <title>Phylogenomic analyses indicate that early fungi evolved digesting cell walls of algal ancestors of land plants.</title>
        <authorList>
            <person name="Chang Y."/>
            <person name="Wang S."/>
            <person name="Sekimoto S."/>
            <person name="Aerts A.L."/>
            <person name="Choi C."/>
            <person name="Clum A."/>
            <person name="LaButti K.M."/>
            <person name="Lindquist E.A."/>
            <person name="Yee Ngan C."/>
            <person name="Ohm R.A."/>
            <person name="Salamov A.A."/>
            <person name="Grigoriev I.V."/>
            <person name="Spatafora J.W."/>
            <person name="Berbee M.L."/>
        </authorList>
    </citation>
    <scope>NUCLEOTIDE SEQUENCE [LARGE SCALE GENOMIC DNA]</scope>
    <source>
        <strain evidence="2 3">NRRL 28638</strain>
    </source>
</reference>